<dbReference type="Gene3D" id="1.25.40.10">
    <property type="entry name" value="Tetratricopeptide repeat domain"/>
    <property type="match status" value="1"/>
</dbReference>
<dbReference type="InterPro" id="IPR011990">
    <property type="entry name" value="TPR-like_helical_dom_sf"/>
</dbReference>
<gene>
    <name evidence="7" type="ORF">FDP41_000925</name>
</gene>
<protein>
    <submittedName>
        <fullName evidence="7">Uncharacterized protein</fullName>
    </submittedName>
</protein>
<feature type="compositionally biased region" description="Low complexity" evidence="5">
    <location>
        <begin position="31"/>
        <end position="56"/>
    </location>
</feature>
<evidence type="ECO:0000256" key="6">
    <source>
        <dbReference type="SAM" id="Phobius"/>
    </source>
</evidence>
<evidence type="ECO:0000256" key="3">
    <source>
        <dbReference type="PROSITE-ProRule" id="PRU00339"/>
    </source>
</evidence>
<feature type="compositionally biased region" description="Basic and acidic residues" evidence="5">
    <location>
        <begin position="269"/>
        <end position="286"/>
    </location>
</feature>
<dbReference type="VEuPathDB" id="AmoebaDB:NfTy_050610"/>
<feature type="region of interest" description="Disordered" evidence="5">
    <location>
        <begin position="257"/>
        <end position="292"/>
    </location>
</feature>
<dbReference type="VEuPathDB" id="AmoebaDB:NF0109290"/>
<dbReference type="VEuPathDB" id="AmoebaDB:FDP41_000925"/>
<reference evidence="7 8" key="1">
    <citation type="journal article" date="2019" name="Sci. Rep.">
        <title>Nanopore sequencing improves the draft genome of the human pathogenic amoeba Naegleria fowleri.</title>
        <authorList>
            <person name="Liechti N."/>
            <person name="Schurch N."/>
            <person name="Bruggmann R."/>
            <person name="Wittwer M."/>
        </authorList>
    </citation>
    <scope>NUCLEOTIDE SEQUENCE [LARGE SCALE GENOMIC DNA]</scope>
    <source>
        <strain evidence="7 8">ATCC 30894</strain>
    </source>
</reference>
<keyword evidence="6" id="KW-0812">Transmembrane</keyword>
<dbReference type="RefSeq" id="XP_044564485.1">
    <property type="nucleotide sequence ID" value="XM_044713188.1"/>
</dbReference>
<dbReference type="PANTHER" id="PTHR11242">
    <property type="entry name" value="ARYL HYDROCARBON RECEPTOR INTERACTING PROTEIN RELATED"/>
    <property type="match status" value="1"/>
</dbReference>
<feature type="coiled-coil region" evidence="4">
    <location>
        <begin position="158"/>
        <end position="185"/>
    </location>
</feature>
<feature type="region of interest" description="Disordered" evidence="5">
    <location>
        <begin position="1"/>
        <end position="69"/>
    </location>
</feature>
<accession>A0A6A5BYT4</accession>
<dbReference type="PROSITE" id="PS50005">
    <property type="entry name" value="TPR"/>
    <property type="match status" value="1"/>
</dbReference>
<feature type="transmembrane region" description="Helical" evidence="6">
    <location>
        <begin position="309"/>
        <end position="331"/>
    </location>
</feature>
<dbReference type="EMBL" id="VFQX01000022">
    <property type="protein sequence ID" value="KAF0979772.1"/>
    <property type="molecule type" value="Genomic_DNA"/>
</dbReference>
<keyword evidence="6" id="KW-0472">Membrane</keyword>
<evidence type="ECO:0000256" key="2">
    <source>
        <dbReference type="ARBA" id="ARBA00022803"/>
    </source>
</evidence>
<dbReference type="InterPro" id="IPR039663">
    <property type="entry name" value="AIP/AIPL1/TTC9"/>
</dbReference>
<feature type="repeat" description="TPR" evidence="3">
    <location>
        <begin position="142"/>
        <end position="175"/>
    </location>
</feature>
<evidence type="ECO:0000256" key="4">
    <source>
        <dbReference type="SAM" id="Coils"/>
    </source>
</evidence>
<dbReference type="PANTHER" id="PTHR11242:SF0">
    <property type="entry name" value="TPR_REGION DOMAIN-CONTAINING PROTEIN"/>
    <property type="match status" value="1"/>
</dbReference>
<evidence type="ECO:0000256" key="5">
    <source>
        <dbReference type="SAM" id="MobiDB-lite"/>
    </source>
</evidence>
<keyword evidence="6" id="KW-1133">Transmembrane helix</keyword>
<dbReference type="InterPro" id="IPR019734">
    <property type="entry name" value="TPR_rpt"/>
</dbReference>
<dbReference type="Proteomes" id="UP000444721">
    <property type="component" value="Unassembled WGS sequence"/>
</dbReference>
<keyword evidence="2 3" id="KW-0802">TPR repeat</keyword>
<dbReference type="OMA" id="AKCYLDG"/>
<name>A0A6A5BYT4_NAEFO</name>
<dbReference type="SMART" id="SM00028">
    <property type="entry name" value="TPR"/>
    <property type="match status" value="1"/>
</dbReference>
<dbReference type="OrthoDB" id="5829758at2759"/>
<sequence length="333" mass="37506">MIAQPTSTTGSESSIPTSITNHHIDTCSDLNTTTTTPTEPSTETSTATTTTTDNATSVDGTSNNDNNNNNISLDEFSHLSKSLQNRLGALKLLKEKGNEFYRKNMFQEAVDEYDKIDRFMGVLFKKSESTPEELKMALSFQTAAQLNMAQSLMKMGRFSKALDHLEKAEEYNKELKDEASEKKIMFRRAKCYLDGIEETKGKELMQEVKEKFSEDHALVKLVDAELKKYKQQSKQEFQTTKFKGVFAKTELYQDKPEPVISTSSSSTTESKDEQDTNKQKSEEASQNHESTSLFEHKSAMSFLGDKETMWRSAVIAAIIPILAMTLIMYALSH</sequence>
<feature type="compositionally biased region" description="Polar residues" evidence="5">
    <location>
        <begin position="1"/>
        <end position="21"/>
    </location>
</feature>
<dbReference type="GeneID" id="68108143"/>
<comment type="caution">
    <text evidence="7">The sequence shown here is derived from an EMBL/GenBank/DDBJ whole genome shotgun (WGS) entry which is preliminary data.</text>
</comment>
<keyword evidence="8" id="KW-1185">Reference proteome</keyword>
<dbReference type="AlphaFoldDB" id="A0A6A5BYT4"/>
<proteinExistence type="predicted"/>
<keyword evidence="1" id="KW-0677">Repeat</keyword>
<organism evidence="7 8">
    <name type="scientific">Naegleria fowleri</name>
    <name type="common">Brain eating amoeba</name>
    <dbReference type="NCBI Taxonomy" id="5763"/>
    <lineage>
        <taxon>Eukaryota</taxon>
        <taxon>Discoba</taxon>
        <taxon>Heterolobosea</taxon>
        <taxon>Tetramitia</taxon>
        <taxon>Eutetramitia</taxon>
        <taxon>Vahlkampfiidae</taxon>
        <taxon>Naegleria</taxon>
    </lineage>
</organism>
<evidence type="ECO:0000256" key="1">
    <source>
        <dbReference type="ARBA" id="ARBA00022737"/>
    </source>
</evidence>
<evidence type="ECO:0000313" key="7">
    <source>
        <dbReference type="EMBL" id="KAF0979772.1"/>
    </source>
</evidence>
<keyword evidence="4" id="KW-0175">Coiled coil</keyword>
<dbReference type="SUPFAM" id="SSF48452">
    <property type="entry name" value="TPR-like"/>
    <property type="match status" value="1"/>
</dbReference>
<evidence type="ECO:0000313" key="8">
    <source>
        <dbReference type="Proteomes" id="UP000444721"/>
    </source>
</evidence>